<dbReference type="SUPFAM" id="SSF57959">
    <property type="entry name" value="Leucine zipper domain"/>
    <property type="match status" value="1"/>
</dbReference>
<evidence type="ECO:0000256" key="4">
    <source>
        <dbReference type="ARBA" id="ARBA00023015"/>
    </source>
</evidence>
<dbReference type="GO" id="GO:0005634">
    <property type="term" value="C:nucleus"/>
    <property type="evidence" value="ECO:0007669"/>
    <property type="project" value="UniProtKB-SubCell"/>
</dbReference>
<evidence type="ECO:0000313" key="14">
    <source>
        <dbReference type="RefSeq" id="XP_021102817.1"/>
    </source>
</evidence>
<comment type="function">
    <text evidence="7">Strongly activates transcription when bound to HCFC1. Suppresses the expression of HSV proteins in cells infected with the virus in a HCFC1-dependent manner. Also suppresses the HCFC1-dependent transcriptional activation by CREB3 and reduces the amount of CREB3 in the cell. Able to down-regulate expression of some cellular genes in CREBZF-expressing cells.</text>
</comment>
<comment type="subcellular location">
    <subcellularLocation>
        <location evidence="1">Nucleus</location>
    </subcellularLocation>
</comment>
<evidence type="ECO:0000313" key="13">
    <source>
        <dbReference type="Proteomes" id="UP000694906"/>
    </source>
</evidence>
<dbReference type="CTD" id="58487"/>
<feature type="compositionally biased region" description="Basic and acidic residues" evidence="12">
    <location>
        <begin position="148"/>
        <end position="164"/>
    </location>
</feature>
<accession>A0AAX6S4B1</accession>
<evidence type="ECO:0000256" key="11">
    <source>
        <dbReference type="SAM" id="Coils"/>
    </source>
</evidence>
<evidence type="ECO:0000313" key="17">
    <source>
        <dbReference type="RefSeq" id="XP_021102821.1"/>
    </source>
</evidence>
<gene>
    <name evidence="14 15 16 17 18 19 20 21" type="primary">Crebzf</name>
</gene>
<keyword evidence="3" id="KW-0597">Phosphoprotein</keyword>
<dbReference type="GO" id="GO:0003700">
    <property type="term" value="F:DNA-binding transcription factor activity"/>
    <property type="evidence" value="ECO:0007669"/>
    <property type="project" value="InterPro"/>
</dbReference>
<evidence type="ECO:0000313" key="18">
    <source>
        <dbReference type="RefSeq" id="XP_021102822.1"/>
    </source>
</evidence>
<feature type="compositionally biased region" description="Gly residues" evidence="12">
    <location>
        <begin position="284"/>
        <end position="293"/>
    </location>
</feature>
<feature type="region of interest" description="Disordered" evidence="12">
    <location>
        <begin position="105"/>
        <end position="190"/>
    </location>
</feature>
<dbReference type="CDD" id="cd14706">
    <property type="entry name" value="bZIP_CREBZF"/>
    <property type="match status" value="1"/>
</dbReference>
<feature type="compositionally biased region" description="Gly residues" evidence="12">
    <location>
        <begin position="227"/>
        <end position="237"/>
    </location>
</feature>
<dbReference type="RefSeq" id="XP_021102822.1">
    <property type="nucleotide sequence ID" value="XM_021247163.1"/>
</dbReference>
<comment type="subunit">
    <text evidence="8">Interacts with HCFC1; the interaction inhibits CREB3 transcriptional activity. Interacts with CREB3; the interaction occurs only in combination with HCFC1.</text>
</comment>
<evidence type="ECO:0000256" key="5">
    <source>
        <dbReference type="ARBA" id="ARBA00023163"/>
    </source>
</evidence>
<organism evidence="13 14">
    <name type="scientific">Heterocephalus glaber</name>
    <name type="common">Naked mole rat</name>
    <dbReference type="NCBI Taxonomy" id="10181"/>
    <lineage>
        <taxon>Eukaryota</taxon>
        <taxon>Metazoa</taxon>
        <taxon>Chordata</taxon>
        <taxon>Craniata</taxon>
        <taxon>Vertebrata</taxon>
        <taxon>Euteleostomi</taxon>
        <taxon>Mammalia</taxon>
        <taxon>Eutheria</taxon>
        <taxon>Euarchontoglires</taxon>
        <taxon>Glires</taxon>
        <taxon>Rodentia</taxon>
        <taxon>Hystricomorpha</taxon>
        <taxon>Bathyergidae</taxon>
        <taxon>Heterocephalus</taxon>
    </lineage>
</organism>
<name>A0AAX6S4B1_HETGA</name>
<feature type="compositionally biased region" description="Low complexity" evidence="12">
    <location>
        <begin position="216"/>
        <end position="226"/>
    </location>
</feature>
<evidence type="ECO:0000313" key="15">
    <source>
        <dbReference type="RefSeq" id="XP_021102819.1"/>
    </source>
</evidence>
<keyword evidence="13" id="KW-1185">Reference proteome</keyword>
<dbReference type="RefSeq" id="XP_021102825.1">
    <property type="nucleotide sequence ID" value="XM_021247166.1"/>
</dbReference>
<dbReference type="RefSeq" id="XP_021102821.1">
    <property type="nucleotide sequence ID" value="XM_021247162.1"/>
</dbReference>
<keyword evidence="11" id="KW-0175">Coiled coil</keyword>
<dbReference type="Proteomes" id="UP000694906">
    <property type="component" value="Unplaced"/>
</dbReference>
<dbReference type="RefSeq" id="XP_021102824.1">
    <property type="nucleotide sequence ID" value="XM_021247165.1"/>
</dbReference>
<reference evidence="14 15" key="1">
    <citation type="submission" date="2025-04" db="UniProtKB">
        <authorList>
            <consortium name="RefSeq"/>
        </authorList>
    </citation>
    <scope>IDENTIFICATION</scope>
</reference>
<dbReference type="RefSeq" id="XP_021102820.1">
    <property type="nucleotide sequence ID" value="XM_021247161.1"/>
</dbReference>
<evidence type="ECO:0000256" key="3">
    <source>
        <dbReference type="ARBA" id="ARBA00022553"/>
    </source>
</evidence>
<proteinExistence type="inferred from homology"/>
<evidence type="ECO:0000256" key="9">
    <source>
        <dbReference type="ARBA" id="ARBA00072603"/>
    </source>
</evidence>
<dbReference type="FunFam" id="1.20.5.170:FF:000070">
    <property type="entry name" value="CREB/ATF bZIP transcription factor"/>
    <property type="match status" value="1"/>
</dbReference>
<dbReference type="AlphaFoldDB" id="A0AAX6S4B1"/>
<feature type="region of interest" description="Disordered" evidence="12">
    <location>
        <begin position="207"/>
        <end position="249"/>
    </location>
</feature>
<keyword evidence="6" id="KW-0539">Nucleus</keyword>
<keyword evidence="5" id="KW-0804">Transcription</keyword>
<evidence type="ECO:0000256" key="8">
    <source>
        <dbReference type="ARBA" id="ARBA00062009"/>
    </source>
</evidence>
<feature type="region of interest" description="Disordered" evidence="12">
    <location>
        <begin position="267"/>
        <end position="307"/>
    </location>
</feature>
<evidence type="ECO:0000256" key="1">
    <source>
        <dbReference type="ARBA" id="ARBA00004123"/>
    </source>
</evidence>
<dbReference type="Gene3D" id="1.20.5.170">
    <property type="match status" value="1"/>
</dbReference>
<evidence type="ECO:0000256" key="12">
    <source>
        <dbReference type="SAM" id="MobiDB-lite"/>
    </source>
</evidence>
<dbReference type="GeneID" id="101709724"/>
<sequence length="452" mass="47596">MRWAGSLERLTSGQAVVWAARRSHRWASLHRSSISPPPAPARGVDQRREAVQPFPTFSFQPASAPATRAGAWGSWGPRGPVFGAGACLGPPPGPMRHSLTQLLAASGRESPHRSESPAPAAPCFLPPDLTAAAAGKEDAAAAGSPGREQPRGDEGEAEAGRGERSGVAVRAPSPEEMEEEAIAGVPGEETEDMDFLSGLELADLLDPRQPDWHLEPGLSSPGPLSSSGGGSDSGGLWRGDDDDEAAAAEMQRFSDLLQRLLNGIGGCSGGSDSGSGEKRRRKSPGGGSGGGSGNDNNQAATKSPRKAAAAAARLNRLKKKEYVMGLESRVRGLAAENQELRAENRELGRRVQALQEESRYLRAVLANETGLARLLSRLSGVGLRLTTSLFRDSPAGDHDYALPVGKQQQDLLEEDDSAGGVCLHVDKDKVSVEFCSACARKASSSLKIFFFR</sequence>
<keyword evidence="4" id="KW-0805">Transcription regulation</keyword>
<comment type="similarity">
    <text evidence="2">Belongs to the bZIP family. ATF subfamily.</text>
</comment>
<evidence type="ECO:0000313" key="20">
    <source>
        <dbReference type="RefSeq" id="XP_021102824.1"/>
    </source>
</evidence>
<protein>
    <recommendedName>
        <fullName evidence="9">CREB/ATF bZIP transcription factor</fullName>
    </recommendedName>
    <alternativeName>
        <fullName evidence="10">Host cell factor-binding transcription factor Zhangfei</fullName>
    </alternativeName>
</protein>
<evidence type="ECO:0000256" key="6">
    <source>
        <dbReference type="ARBA" id="ARBA00023242"/>
    </source>
</evidence>
<feature type="coiled-coil region" evidence="11">
    <location>
        <begin position="323"/>
        <end position="357"/>
    </location>
</feature>
<evidence type="ECO:0000313" key="21">
    <source>
        <dbReference type="RefSeq" id="XP_021102825.1"/>
    </source>
</evidence>
<evidence type="ECO:0000313" key="16">
    <source>
        <dbReference type="RefSeq" id="XP_021102820.1"/>
    </source>
</evidence>
<dbReference type="RefSeq" id="XP_021102819.1">
    <property type="nucleotide sequence ID" value="XM_021247160.1"/>
</dbReference>
<dbReference type="InterPro" id="IPR046347">
    <property type="entry name" value="bZIP_sf"/>
</dbReference>
<dbReference type="RefSeq" id="XP_021102817.1">
    <property type="nucleotide sequence ID" value="XM_021247158.1"/>
</dbReference>
<dbReference type="RefSeq" id="XP_021102823.1">
    <property type="nucleotide sequence ID" value="XM_021247164.1"/>
</dbReference>
<evidence type="ECO:0000256" key="2">
    <source>
        <dbReference type="ARBA" id="ARBA00009050"/>
    </source>
</evidence>
<evidence type="ECO:0000256" key="10">
    <source>
        <dbReference type="ARBA" id="ARBA00080523"/>
    </source>
</evidence>
<evidence type="ECO:0000256" key="7">
    <source>
        <dbReference type="ARBA" id="ARBA00054176"/>
    </source>
</evidence>
<evidence type="ECO:0000313" key="19">
    <source>
        <dbReference type="RefSeq" id="XP_021102823.1"/>
    </source>
</evidence>